<evidence type="ECO:0000256" key="1">
    <source>
        <dbReference type="SAM" id="Phobius"/>
    </source>
</evidence>
<evidence type="ECO:0000313" key="2">
    <source>
        <dbReference type="EMBL" id="BAH55839.1"/>
    </source>
</evidence>
<feature type="transmembrane region" description="Helical" evidence="1">
    <location>
        <begin position="56"/>
        <end position="76"/>
    </location>
</feature>
<geneLocation type="plasmid" evidence="2 3">
    <name>pROB01</name>
</geneLocation>
<accession>C1BD95</accession>
<proteinExistence type="predicted"/>
<dbReference type="Proteomes" id="UP000002212">
    <property type="component" value="Plasmid pROB01"/>
</dbReference>
<keyword evidence="1" id="KW-0812">Transmembrane</keyword>
<dbReference type="EMBL" id="AP011116">
    <property type="protein sequence ID" value="BAH55839.1"/>
    <property type="molecule type" value="Genomic_DNA"/>
</dbReference>
<protein>
    <submittedName>
        <fullName evidence="2">Hypothetical membrane protein</fullName>
    </submittedName>
</protein>
<dbReference type="PATRIC" id="fig|632772.20.peg.8077"/>
<evidence type="ECO:0000313" key="3">
    <source>
        <dbReference type="Proteomes" id="UP000002212"/>
    </source>
</evidence>
<organism evidence="2 3">
    <name type="scientific">Rhodococcus opacus (strain B4)</name>
    <dbReference type="NCBI Taxonomy" id="632772"/>
    <lineage>
        <taxon>Bacteria</taxon>
        <taxon>Bacillati</taxon>
        <taxon>Actinomycetota</taxon>
        <taxon>Actinomycetes</taxon>
        <taxon>Mycobacteriales</taxon>
        <taxon>Nocardiaceae</taxon>
        <taxon>Rhodococcus</taxon>
    </lineage>
</organism>
<dbReference type="Pfam" id="PF19626">
    <property type="entry name" value="DUF6131"/>
    <property type="match status" value="1"/>
</dbReference>
<sequence>MRFLQQSPAHTMSDACRAWVPLLTANPAHLAVDYLFSDYDEGVTADDWRTRAEKRFIVIILGLILLVIGFVAGISILWTIGIILLVIGVILALLGATGRAVGGRRHWF</sequence>
<dbReference type="AlphaFoldDB" id="C1BD95"/>
<dbReference type="HOGENOM" id="CLU_2194907_0_0_11"/>
<dbReference type="InterPro" id="IPR046134">
    <property type="entry name" value="DUF6131"/>
</dbReference>
<keyword evidence="2" id="KW-0614">Plasmid</keyword>
<reference evidence="2 3" key="1">
    <citation type="submission" date="2009-03" db="EMBL/GenBank/DDBJ databases">
        <title>Comparison of the complete genome sequences of Rhodococcus erythropolis PR4 and Rhodococcus opacus B4.</title>
        <authorList>
            <person name="Takarada H."/>
            <person name="Sekine M."/>
            <person name="Hosoyama A."/>
            <person name="Yamada R."/>
            <person name="Fujisawa T."/>
            <person name="Omata S."/>
            <person name="Shimizu A."/>
            <person name="Tsukatani N."/>
            <person name="Tanikawa S."/>
            <person name="Fujita N."/>
            <person name="Harayama S."/>
        </authorList>
    </citation>
    <scope>NUCLEOTIDE SEQUENCE [LARGE SCALE GENOMIC DNA]</scope>
    <source>
        <strain evidence="2 3">B4</strain>
        <plasmid evidence="2 3">pROB01</plasmid>
    </source>
</reference>
<gene>
    <name evidence="2" type="ordered locus">ROP_pROB01-03400</name>
</gene>
<dbReference type="KEGG" id="rop:ROP_pROB01-03400"/>
<name>C1BD95_RHOOB</name>
<feature type="transmembrane region" description="Helical" evidence="1">
    <location>
        <begin position="82"/>
        <end position="102"/>
    </location>
</feature>
<keyword evidence="1" id="KW-0472">Membrane</keyword>
<keyword evidence="1" id="KW-1133">Transmembrane helix</keyword>